<keyword evidence="1" id="KW-0812">Transmembrane</keyword>
<keyword evidence="3" id="KW-1185">Reference proteome</keyword>
<feature type="transmembrane region" description="Helical" evidence="1">
    <location>
        <begin position="184"/>
        <end position="204"/>
    </location>
</feature>
<keyword evidence="1" id="KW-0472">Membrane</keyword>
<proteinExistence type="predicted"/>
<evidence type="ECO:0000313" key="2">
    <source>
        <dbReference type="EMBL" id="MEE1943839.1"/>
    </source>
</evidence>
<dbReference type="InterPro" id="IPR009078">
    <property type="entry name" value="Ferritin-like_SF"/>
</dbReference>
<sequence length="255" mass="29801">MKTSSYWKAYFDQNLQKERIDWTISPTLTPTEKQEILASLQAWQLGETSEGINLINAATKHAKKLNDAHYTDAIRLFIKEEQKHGENLGKYLDRIGEPRIKKDWGDSLFRKIRGLNKDMEFWTIAVITVESTAQVFYQCLKDATACKLLKQICTDILIDEAAHIDFQLERLCLIYQHKNKLVRGFSYVFYTCFYYGTILTVWFAHQRLFRAGHVHFAGYWRKMQSKFGKTIKKLRSKPSSANRTTNQQANASWQV</sequence>
<dbReference type="RefSeq" id="WP_330106239.1">
    <property type="nucleotide sequence ID" value="NZ_JAZDQT010000001.1"/>
</dbReference>
<organism evidence="2 3">
    <name type="scientific">Pedobacter albus</name>
    <dbReference type="NCBI Taxonomy" id="3113905"/>
    <lineage>
        <taxon>Bacteria</taxon>
        <taxon>Pseudomonadati</taxon>
        <taxon>Bacteroidota</taxon>
        <taxon>Sphingobacteriia</taxon>
        <taxon>Sphingobacteriales</taxon>
        <taxon>Sphingobacteriaceae</taxon>
        <taxon>Pedobacter</taxon>
    </lineage>
</organism>
<protein>
    <submittedName>
        <fullName evidence="2">Ferritin-like domain-containing protein</fullName>
    </submittedName>
</protein>
<accession>A0ABU7I3J7</accession>
<name>A0ABU7I3J7_9SPHI</name>
<dbReference type="SUPFAM" id="SSF47240">
    <property type="entry name" value="Ferritin-like"/>
    <property type="match status" value="1"/>
</dbReference>
<evidence type="ECO:0000256" key="1">
    <source>
        <dbReference type="SAM" id="Phobius"/>
    </source>
</evidence>
<dbReference type="EMBL" id="JAZDQT010000001">
    <property type="protein sequence ID" value="MEE1943839.1"/>
    <property type="molecule type" value="Genomic_DNA"/>
</dbReference>
<dbReference type="CDD" id="cd00657">
    <property type="entry name" value="Ferritin_like"/>
    <property type="match status" value="1"/>
</dbReference>
<dbReference type="Gene3D" id="1.10.620.20">
    <property type="entry name" value="Ribonucleotide Reductase, subunit A"/>
    <property type="match status" value="1"/>
</dbReference>
<gene>
    <name evidence="2" type="ORF">VRU48_01890</name>
</gene>
<keyword evidence="1" id="KW-1133">Transmembrane helix</keyword>
<dbReference type="Proteomes" id="UP001336835">
    <property type="component" value="Unassembled WGS sequence"/>
</dbReference>
<evidence type="ECO:0000313" key="3">
    <source>
        <dbReference type="Proteomes" id="UP001336835"/>
    </source>
</evidence>
<comment type="caution">
    <text evidence="2">The sequence shown here is derived from an EMBL/GenBank/DDBJ whole genome shotgun (WGS) entry which is preliminary data.</text>
</comment>
<reference evidence="2 3" key="1">
    <citation type="submission" date="2024-01" db="EMBL/GenBank/DDBJ databases">
        <title>Pedobacter sp. nov., isolated from fresh soil.</title>
        <authorList>
            <person name="Le N.T.T."/>
        </authorList>
    </citation>
    <scope>NUCLEOTIDE SEQUENCE [LARGE SCALE GENOMIC DNA]</scope>
    <source>
        <strain evidence="2 3">KR3-3</strain>
    </source>
</reference>
<dbReference type="InterPro" id="IPR012348">
    <property type="entry name" value="RNR-like"/>
</dbReference>